<dbReference type="Pfam" id="PF02653">
    <property type="entry name" value="BPD_transp_2"/>
    <property type="match status" value="1"/>
</dbReference>
<feature type="transmembrane region" description="Helical" evidence="10">
    <location>
        <begin position="237"/>
        <end position="267"/>
    </location>
</feature>
<feature type="transmembrane region" description="Helical" evidence="10">
    <location>
        <begin position="98"/>
        <end position="121"/>
    </location>
</feature>
<evidence type="ECO:0000256" key="3">
    <source>
        <dbReference type="ARBA" id="ARBA00022475"/>
    </source>
</evidence>
<keyword evidence="6" id="KW-0029">Amino-acid transport</keyword>
<evidence type="ECO:0000256" key="1">
    <source>
        <dbReference type="ARBA" id="ARBA00004651"/>
    </source>
</evidence>
<dbReference type="GO" id="GO:1903806">
    <property type="term" value="P:L-isoleucine import across plasma membrane"/>
    <property type="evidence" value="ECO:0007669"/>
    <property type="project" value="TreeGrafter"/>
</dbReference>
<evidence type="ECO:0000256" key="8">
    <source>
        <dbReference type="ARBA" id="ARBA00023136"/>
    </source>
</evidence>
<organism evidence="11 12">
    <name type="scientific">Eiseniibacteriota bacterium</name>
    <dbReference type="NCBI Taxonomy" id="2212470"/>
    <lineage>
        <taxon>Bacteria</taxon>
        <taxon>Candidatus Eiseniibacteriota</taxon>
    </lineage>
</organism>
<keyword evidence="5 10" id="KW-0812">Transmembrane</keyword>
<feature type="transmembrane region" description="Helical" evidence="10">
    <location>
        <begin position="42"/>
        <end position="60"/>
    </location>
</feature>
<dbReference type="GO" id="GO:0042941">
    <property type="term" value="P:D-alanine transmembrane transport"/>
    <property type="evidence" value="ECO:0007669"/>
    <property type="project" value="TreeGrafter"/>
</dbReference>
<evidence type="ECO:0000256" key="10">
    <source>
        <dbReference type="SAM" id="Phobius"/>
    </source>
</evidence>
<evidence type="ECO:0000313" key="11">
    <source>
        <dbReference type="EMBL" id="MBI3539748.1"/>
    </source>
</evidence>
<dbReference type="EMBL" id="JACQAY010000178">
    <property type="protein sequence ID" value="MBI3539748.1"/>
    <property type="molecule type" value="Genomic_DNA"/>
</dbReference>
<comment type="caution">
    <text evidence="11">The sequence shown here is derived from an EMBL/GenBank/DDBJ whole genome shotgun (WGS) entry which is preliminary data.</text>
</comment>
<dbReference type="CDD" id="cd06582">
    <property type="entry name" value="TM_PBP1_LivH_like"/>
    <property type="match status" value="1"/>
</dbReference>
<keyword evidence="7 10" id="KW-1133">Transmembrane helix</keyword>
<comment type="similarity">
    <text evidence="9">Belongs to the binding-protein-dependent transport system permease family. LivHM subfamily.</text>
</comment>
<keyword evidence="2" id="KW-0813">Transport</keyword>
<dbReference type="GO" id="GO:0015192">
    <property type="term" value="F:L-phenylalanine transmembrane transporter activity"/>
    <property type="evidence" value="ECO:0007669"/>
    <property type="project" value="TreeGrafter"/>
</dbReference>
<evidence type="ECO:0000313" key="12">
    <source>
        <dbReference type="Proteomes" id="UP000807850"/>
    </source>
</evidence>
<feature type="transmembrane region" description="Helical" evidence="10">
    <location>
        <begin position="12"/>
        <end position="35"/>
    </location>
</feature>
<evidence type="ECO:0000256" key="5">
    <source>
        <dbReference type="ARBA" id="ARBA00022692"/>
    </source>
</evidence>
<dbReference type="GO" id="GO:0015808">
    <property type="term" value="P:L-alanine transport"/>
    <property type="evidence" value="ECO:0007669"/>
    <property type="project" value="TreeGrafter"/>
</dbReference>
<dbReference type="InterPro" id="IPR052157">
    <property type="entry name" value="BCAA_transport_permease"/>
</dbReference>
<proteinExistence type="inferred from homology"/>
<dbReference type="InterPro" id="IPR001851">
    <property type="entry name" value="ABC_transp_permease"/>
</dbReference>
<sequence>MTEFLQQLVNGITWGSVYALIALGYTMVYGILRLINFAHGDVYMLGAFFGFYIARLTGAANDPNPLRAAGVLLLSMLGCGIVGFVIERFAYKPVRKSSRLAALITAIGVSLLLENGGMLLFGADPKFFPQIIPSANVPLGMGVSISNQQIIILAVSVALMLGLRFVVLKTRVGKAMRAVSYSHTAAALMGISVDRIITFTFVLGSMLAAAAGVLVALQNPKIEPYMGIMPGLKAFVAAVLGGIGNIPGAVLGGLVMGIAEVMVVGYLSPTWRDAIAFVLLIVILLVRPQGLLGQPPAEKV</sequence>
<reference evidence="11" key="1">
    <citation type="submission" date="2020-07" db="EMBL/GenBank/DDBJ databases">
        <title>Huge and variable diversity of episymbiotic CPR bacteria and DPANN archaea in groundwater ecosystems.</title>
        <authorList>
            <person name="He C.Y."/>
            <person name="Keren R."/>
            <person name="Whittaker M."/>
            <person name="Farag I.F."/>
            <person name="Doudna J."/>
            <person name="Cate J.H.D."/>
            <person name="Banfield J.F."/>
        </authorList>
    </citation>
    <scope>NUCLEOTIDE SEQUENCE</scope>
    <source>
        <strain evidence="11">NC_groundwater_928_Pr1_S-0.2um_72_17</strain>
    </source>
</reference>
<keyword evidence="3" id="KW-1003">Cell membrane</keyword>
<dbReference type="GO" id="GO:0005886">
    <property type="term" value="C:plasma membrane"/>
    <property type="evidence" value="ECO:0007669"/>
    <property type="project" value="UniProtKB-SubCell"/>
</dbReference>
<dbReference type="GO" id="GO:0015190">
    <property type="term" value="F:L-leucine transmembrane transporter activity"/>
    <property type="evidence" value="ECO:0007669"/>
    <property type="project" value="TreeGrafter"/>
</dbReference>
<evidence type="ECO:0000256" key="2">
    <source>
        <dbReference type="ARBA" id="ARBA00022448"/>
    </source>
</evidence>
<gene>
    <name evidence="11" type="ORF">HY076_05700</name>
</gene>
<keyword evidence="8 10" id="KW-0472">Membrane</keyword>
<dbReference type="GO" id="GO:0005304">
    <property type="term" value="F:L-valine transmembrane transporter activity"/>
    <property type="evidence" value="ECO:0007669"/>
    <property type="project" value="TreeGrafter"/>
</dbReference>
<dbReference type="AlphaFoldDB" id="A0A9D6LAR6"/>
<evidence type="ECO:0000256" key="9">
    <source>
        <dbReference type="ARBA" id="ARBA00037998"/>
    </source>
</evidence>
<accession>A0A9D6LAR6</accession>
<evidence type="ECO:0000256" key="6">
    <source>
        <dbReference type="ARBA" id="ARBA00022970"/>
    </source>
</evidence>
<dbReference type="GO" id="GO:0015188">
    <property type="term" value="F:L-isoleucine transmembrane transporter activity"/>
    <property type="evidence" value="ECO:0007669"/>
    <property type="project" value="TreeGrafter"/>
</dbReference>
<comment type="subcellular location">
    <subcellularLocation>
        <location evidence="1">Cell membrane</location>
        <topology evidence="1">Multi-pass membrane protein</topology>
    </subcellularLocation>
</comment>
<name>A0A9D6LAR6_UNCEI</name>
<evidence type="ECO:0000256" key="7">
    <source>
        <dbReference type="ARBA" id="ARBA00022989"/>
    </source>
</evidence>
<feature type="transmembrane region" description="Helical" evidence="10">
    <location>
        <begin position="66"/>
        <end position="86"/>
    </location>
</feature>
<keyword evidence="4" id="KW-0997">Cell inner membrane</keyword>
<evidence type="ECO:0000256" key="4">
    <source>
        <dbReference type="ARBA" id="ARBA00022519"/>
    </source>
</evidence>
<protein>
    <submittedName>
        <fullName evidence="11">Branched-chain amino acid ABC transporter permease</fullName>
    </submittedName>
</protein>
<dbReference type="PANTHER" id="PTHR11795">
    <property type="entry name" value="BRANCHED-CHAIN AMINO ACID TRANSPORT SYSTEM PERMEASE PROTEIN LIVH"/>
    <property type="match status" value="1"/>
</dbReference>
<feature type="transmembrane region" description="Helical" evidence="10">
    <location>
        <begin position="150"/>
        <end position="167"/>
    </location>
</feature>
<feature type="transmembrane region" description="Helical" evidence="10">
    <location>
        <begin position="274"/>
        <end position="292"/>
    </location>
</feature>
<feature type="transmembrane region" description="Helical" evidence="10">
    <location>
        <begin position="196"/>
        <end position="217"/>
    </location>
</feature>
<dbReference type="PANTHER" id="PTHR11795:SF371">
    <property type="entry name" value="HIGH-AFFINITY BRANCHED-CHAIN AMINO ACID TRANSPORT SYSTEM PERMEASE PROTEIN LIVH"/>
    <property type="match status" value="1"/>
</dbReference>
<dbReference type="Proteomes" id="UP000807850">
    <property type="component" value="Unassembled WGS sequence"/>
</dbReference>